<dbReference type="PANTHER" id="PTHR43169:SF2">
    <property type="entry name" value="NAD_GMP SYNTHASE DOMAIN-CONTAINING PROTEIN"/>
    <property type="match status" value="1"/>
</dbReference>
<dbReference type="Pfam" id="PF02540">
    <property type="entry name" value="NAD_synthase"/>
    <property type="match status" value="1"/>
</dbReference>
<dbReference type="Proteomes" id="UP000005442">
    <property type="component" value="Chromosome"/>
</dbReference>
<name>G8RVA3_MYCRN</name>
<dbReference type="Gene3D" id="3.40.50.620">
    <property type="entry name" value="HUPs"/>
    <property type="match status" value="1"/>
</dbReference>
<evidence type="ECO:0000259" key="1">
    <source>
        <dbReference type="Pfam" id="PF02540"/>
    </source>
</evidence>
<feature type="domain" description="NAD/GMP synthase" evidence="1">
    <location>
        <begin position="14"/>
        <end position="78"/>
    </location>
</feature>
<dbReference type="PANTHER" id="PTHR43169">
    <property type="entry name" value="EXSB FAMILY PROTEIN"/>
    <property type="match status" value="1"/>
</dbReference>
<keyword evidence="3" id="KW-1185">Reference proteome</keyword>
<dbReference type="GO" id="GO:0016783">
    <property type="term" value="F:sulfurtransferase activity"/>
    <property type="evidence" value="ECO:0007669"/>
    <property type="project" value="InterPro"/>
</dbReference>
<sequence length="278" mass="28849">MNADRLLASLQSLDSVAVAFSGGVDSTVVLAAALRALPADRVLAVIAVSPSLARTELIEARQVAADLGVELVEVRVDELDVPGYRANAGNRCYFCKHTVLSAVSELAVQRGIAHVATGTHADDRRALHRPGLRAARELQVVEPLADAGLGKQEIRMLAAAWSLPVAEKPATPCLASRIAVGVPVSIGRLGLVERAEIAVRARLADVGVQPRDLRVRLLGNGFAVELDDLAHAALEALPGLTAEVLIELNGIGLTGAGRVGTYRSPALAPATGDSAVAS</sequence>
<proteinExistence type="predicted"/>
<dbReference type="InterPro" id="IPR005232">
    <property type="entry name" value="LarE"/>
</dbReference>
<dbReference type="SUPFAM" id="SSF52402">
    <property type="entry name" value="Adenine nucleotide alpha hydrolases-like"/>
    <property type="match status" value="1"/>
</dbReference>
<dbReference type="OrthoDB" id="9776919at2"/>
<protein>
    <submittedName>
        <fullName evidence="2">TIGR00268 family protein</fullName>
    </submittedName>
</protein>
<dbReference type="NCBIfam" id="TIGR00268">
    <property type="entry name" value="ATP-dependent sacrificial sulfur transferase LarE"/>
    <property type="match status" value="1"/>
</dbReference>
<dbReference type="PATRIC" id="fig|710685.3.peg.2387"/>
<evidence type="ECO:0000313" key="2">
    <source>
        <dbReference type="EMBL" id="AEV72975.1"/>
    </source>
</evidence>
<dbReference type="eggNOG" id="COG1606">
    <property type="taxonomic scope" value="Bacteria"/>
</dbReference>
<dbReference type="KEGG" id="mrh:MycrhN_2386"/>
<dbReference type="RefSeq" id="WP_014210787.1">
    <property type="nucleotide sequence ID" value="NC_016604.1"/>
</dbReference>
<dbReference type="InterPro" id="IPR022310">
    <property type="entry name" value="NAD/GMP_synthase"/>
</dbReference>
<dbReference type="CDD" id="cd01990">
    <property type="entry name" value="LarE-like"/>
    <property type="match status" value="1"/>
</dbReference>
<gene>
    <name evidence="2" type="ordered locus">MycrhN_2386</name>
</gene>
<dbReference type="GO" id="GO:0006163">
    <property type="term" value="P:purine nucleotide metabolic process"/>
    <property type="evidence" value="ECO:0007669"/>
    <property type="project" value="UniProtKB-ARBA"/>
</dbReference>
<reference evidence="2 3" key="1">
    <citation type="submission" date="2011-12" db="EMBL/GenBank/DDBJ databases">
        <title>Complete sequence of Mycobacterium rhodesiae NBB3.</title>
        <authorList>
            <consortium name="US DOE Joint Genome Institute"/>
            <person name="Lucas S."/>
            <person name="Han J."/>
            <person name="Lapidus A."/>
            <person name="Cheng J.-F."/>
            <person name="Goodwin L."/>
            <person name="Pitluck S."/>
            <person name="Peters L."/>
            <person name="Mikhailova N."/>
            <person name="Gu W."/>
            <person name="Detter J.C."/>
            <person name="Han C."/>
            <person name="Tapia R."/>
            <person name="Land M."/>
            <person name="Hauser L."/>
            <person name="Kyrpides N."/>
            <person name="Ivanova N."/>
            <person name="Pagani I."/>
            <person name="Mattes T."/>
            <person name="Holmes A."/>
            <person name="Rutledge P."/>
            <person name="Paulsen I."/>
            <person name="Coleman N."/>
            <person name="Woyke T."/>
        </authorList>
    </citation>
    <scope>NUCLEOTIDE SEQUENCE [LARGE SCALE GENOMIC DNA]</scope>
    <source>
        <strain evidence="2 3">NBB3</strain>
    </source>
</reference>
<dbReference type="InterPro" id="IPR014729">
    <property type="entry name" value="Rossmann-like_a/b/a_fold"/>
</dbReference>
<dbReference type="HOGENOM" id="CLU_061181_0_2_11"/>
<dbReference type="InterPro" id="IPR052188">
    <property type="entry name" value="Ni-pincer_cofactor_biosynth"/>
</dbReference>
<organism evidence="2 3">
    <name type="scientific">Mycolicibacterium rhodesiae (strain NBB3)</name>
    <name type="common">Mycobacterium rhodesiae</name>
    <dbReference type="NCBI Taxonomy" id="710685"/>
    <lineage>
        <taxon>Bacteria</taxon>
        <taxon>Bacillati</taxon>
        <taxon>Actinomycetota</taxon>
        <taxon>Actinomycetes</taxon>
        <taxon>Mycobacteriales</taxon>
        <taxon>Mycobacteriaceae</taxon>
        <taxon>Mycolicibacterium</taxon>
    </lineage>
</organism>
<dbReference type="STRING" id="710685.MycrhN_2386"/>
<evidence type="ECO:0000313" key="3">
    <source>
        <dbReference type="Proteomes" id="UP000005442"/>
    </source>
</evidence>
<dbReference type="AlphaFoldDB" id="G8RVA3"/>
<dbReference type="EMBL" id="CP003169">
    <property type="protein sequence ID" value="AEV72975.1"/>
    <property type="molecule type" value="Genomic_DNA"/>
</dbReference>
<accession>G8RVA3</accession>